<name>A0AAV1TY96_9STRA</name>
<accession>A0AAV1TY96</accession>
<dbReference type="AlphaFoldDB" id="A0AAV1TY96"/>
<dbReference type="EMBL" id="CAKLBY020000109">
    <property type="protein sequence ID" value="CAK7927264.1"/>
    <property type="molecule type" value="Genomic_DNA"/>
</dbReference>
<evidence type="ECO:0000313" key="2">
    <source>
        <dbReference type="Proteomes" id="UP001162060"/>
    </source>
</evidence>
<protein>
    <submittedName>
        <fullName evidence="1">Uncharacterized protein</fullName>
    </submittedName>
</protein>
<reference evidence="1" key="1">
    <citation type="submission" date="2024-01" db="EMBL/GenBank/DDBJ databases">
        <authorList>
            <person name="Webb A."/>
        </authorList>
    </citation>
    <scope>NUCLEOTIDE SEQUENCE</scope>
    <source>
        <strain evidence="1">Pm1</strain>
    </source>
</reference>
<sequence>MPRSLAHSLLGAQAEEIVALVQERVHSTSVGVDAAFTFLLQVIEELDDAVEEVLPSPPHAEPLILDHEVELGTLLSAASLAVRYVTERQAMGPVLQRYRDAFETVLRYPVWTHESYSRLKAVALMGTTRVLESFGEDVPTGDVVKQLRWLFSLFHDSSVQDQDLAQRLNTLLRPACEYVAVALQTHASAQDVIITEVLPRLQQLLIKEGADTQETAVAEVVKVELATTVAVLLEAKAPYTSPNAFALLTLPEFVEEMEADEAKVVDSNVMFAAAAEAKTDRVERVDEEAKKLSATAAAKQMDEECCQLLCSWLKVDARKMVAAQALAVMYRTIASGVEVDSEAKCAIPFTSPLDEMTKALNDASLTTQPDFDFVNALLESVRDICLCQQNLAAFTLESAYKAMSAVMPRLETALALFPKEYVTERRRIKGSCSTIRRTLVEAFLSWLHHPDAAALLQLQVDFLHNVAGSLADPRVYGDVLAALRGSSVPEARTEYISGRQVAVVTLCQALDQLDRYPQSTANRIVSGLTRIAAACREDIQSLANELVLPLLPSMLDGSQWGKFLRLRTEAVATVLVGCAASDDFQVETYSWISEFIQFLLKPVVSSENVHSFMVLNGLVRAEDKLLLHAVSFCMANPHLVKQTLRDPLIRWPLYEEDVDLVVVTLELMEALLSVQTLRASVDVDVIYATMLQLSENAATEGLESITMACQQLMKCLE</sequence>
<organism evidence="1 2">
    <name type="scientific">Peronospora matthiolae</name>
    <dbReference type="NCBI Taxonomy" id="2874970"/>
    <lineage>
        <taxon>Eukaryota</taxon>
        <taxon>Sar</taxon>
        <taxon>Stramenopiles</taxon>
        <taxon>Oomycota</taxon>
        <taxon>Peronosporomycetes</taxon>
        <taxon>Peronosporales</taxon>
        <taxon>Peronosporaceae</taxon>
        <taxon>Peronospora</taxon>
    </lineage>
</organism>
<dbReference type="Proteomes" id="UP001162060">
    <property type="component" value="Unassembled WGS sequence"/>
</dbReference>
<gene>
    <name evidence="1" type="ORF">PM001_LOCUS12414</name>
</gene>
<evidence type="ECO:0000313" key="1">
    <source>
        <dbReference type="EMBL" id="CAK7927264.1"/>
    </source>
</evidence>
<proteinExistence type="predicted"/>
<comment type="caution">
    <text evidence="1">The sequence shown here is derived from an EMBL/GenBank/DDBJ whole genome shotgun (WGS) entry which is preliminary data.</text>
</comment>